<accession>A0A7S0GPN0</accession>
<protein>
    <submittedName>
        <fullName evidence="1">Uncharacterized protein</fullName>
    </submittedName>
</protein>
<dbReference type="AlphaFoldDB" id="A0A7S0GPN0"/>
<sequence length="254" mass="28088">MAATMNTQLSAFRSSSKSTLGDISLHQTKITRTGRNHVKIAIGPMGSTNCRRKTTGKRRVSMRRPTVGYQGKHLSLTCPKFKVLFGVCGQRTQVQTLIRVHRLLRSNCQKDKLKPKSDSHRTSKTKIFMSDKASHFLETDPIIGKIAPSEPTDPVSPLATDSAIKLPNSFMDPHKGLITVESDNSKLDTENDMERTSASFLLPSLMCGGSESSGLSFDSPSERLMMPLATSSPTDHRLLEDTLPDFHMLIDMLE</sequence>
<organism evidence="1">
    <name type="scientific">Amorphochlora amoebiformis</name>
    <dbReference type="NCBI Taxonomy" id="1561963"/>
    <lineage>
        <taxon>Eukaryota</taxon>
        <taxon>Sar</taxon>
        <taxon>Rhizaria</taxon>
        <taxon>Cercozoa</taxon>
        <taxon>Chlorarachniophyceae</taxon>
        <taxon>Amorphochlora</taxon>
    </lineage>
</organism>
<name>A0A7S0GPN0_9EUKA</name>
<gene>
    <name evidence="1" type="ORF">LAMO00422_LOCUS4424</name>
</gene>
<evidence type="ECO:0000313" key="1">
    <source>
        <dbReference type="EMBL" id="CAD8437350.1"/>
    </source>
</evidence>
<proteinExistence type="predicted"/>
<reference evidence="1" key="1">
    <citation type="submission" date="2021-01" db="EMBL/GenBank/DDBJ databases">
        <authorList>
            <person name="Corre E."/>
            <person name="Pelletier E."/>
            <person name="Niang G."/>
            <person name="Scheremetjew M."/>
            <person name="Finn R."/>
            <person name="Kale V."/>
            <person name="Holt S."/>
            <person name="Cochrane G."/>
            <person name="Meng A."/>
            <person name="Brown T."/>
            <person name="Cohen L."/>
        </authorList>
    </citation>
    <scope>NUCLEOTIDE SEQUENCE</scope>
    <source>
        <strain evidence="1">CCMP2058</strain>
    </source>
</reference>
<dbReference type="EMBL" id="HBEM01006317">
    <property type="protein sequence ID" value="CAD8437350.1"/>
    <property type="molecule type" value="Transcribed_RNA"/>
</dbReference>